<dbReference type="EMBL" id="BQNB010021798">
    <property type="protein sequence ID" value="GJU10172.1"/>
    <property type="molecule type" value="Genomic_DNA"/>
</dbReference>
<organism evidence="2 3">
    <name type="scientific">Tanacetum coccineum</name>
    <dbReference type="NCBI Taxonomy" id="301880"/>
    <lineage>
        <taxon>Eukaryota</taxon>
        <taxon>Viridiplantae</taxon>
        <taxon>Streptophyta</taxon>
        <taxon>Embryophyta</taxon>
        <taxon>Tracheophyta</taxon>
        <taxon>Spermatophyta</taxon>
        <taxon>Magnoliopsida</taxon>
        <taxon>eudicotyledons</taxon>
        <taxon>Gunneridae</taxon>
        <taxon>Pentapetalae</taxon>
        <taxon>asterids</taxon>
        <taxon>campanulids</taxon>
        <taxon>Asterales</taxon>
        <taxon>Asteraceae</taxon>
        <taxon>Asteroideae</taxon>
        <taxon>Anthemideae</taxon>
        <taxon>Anthemidinae</taxon>
        <taxon>Tanacetum</taxon>
    </lineage>
</organism>
<keyword evidence="3" id="KW-1185">Reference proteome</keyword>
<gene>
    <name evidence="2" type="ORF">Tco_1132568</name>
</gene>
<feature type="region of interest" description="Disordered" evidence="1">
    <location>
        <begin position="213"/>
        <end position="255"/>
    </location>
</feature>
<feature type="compositionally biased region" description="Basic residues" evidence="1">
    <location>
        <begin position="219"/>
        <end position="233"/>
    </location>
</feature>
<evidence type="ECO:0000313" key="2">
    <source>
        <dbReference type="EMBL" id="GJU10172.1"/>
    </source>
</evidence>
<proteinExistence type="predicted"/>
<accession>A0ABQ5JF23</accession>
<reference evidence="2" key="2">
    <citation type="submission" date="2022-01" db="EMBL/GenBank/DDBJ databases">
        <authorList>
            <person name="Yamashiro T."/>
            <person name="Shiraishi A."/>
            <person name="Satake H."/>
            <person name="Nakayama K."/>
        </authorList>
    </citation>
    <scope>NUCLEOTIDE SEQUENCE</scope>
</reference>
<sequence>MGLRELTSSNCLQWQTQITSKCYDVHTRPNPVNVPFYQSRPKQFPDKMADENVPDPTRIDEQLVPVKARLPIGKSNLLMDLQKKQKNPIFLISVDILQNTNFFNAFTASVDDADLLRSVLGITPKDSAHPFVAPPAGDLVDITSTKGHRFLFTLQQMTIHSEISNFTPKENWMRYSEWLFLKTINDVIHNSEYYQKYLDMAACKPCQATTVTYEEGGNKKKAPPAGKSKKLAHAKQPALAKQTKPVKEKTSKSSP</sequence>
<evidence type="ECO:0000313" key="3">
    <source>
        <dbReference type="Proteomes" id="UP001151760"/>
    </source>
</evidence>
<evidence type="ECO:0000256" key="1">
    <source>
        <dbReference type="SAM" id="MobiDB-lite"/>
    </source>
</evidence>
<dbReference type="Proteomes" id="UP001151760">
    <property type="component" value="Unassembled WGS sequence"/>
</dbReference>
<name>A0ABQ5JF23_9ASTR</name>
<protein>
    <submittedName>
        <fullName evidence="2">Uncharacterized protein</fullName>
    </submittedName>
</protein>
<comment type="caution">
    <text evidence="2">The sequence shown here is derived from an EMBL/GenBank/DDBJ whole genome shotgun (WGS) entry which is preliminary data.</text>
</comment>
<reference evidence="2" key="1">
    <citation type="journal article" date="2022" name="Int. J. Mol. Sci.">
        <title>Draft Genome of Tanacetum Coccineum: Genomic Comparison of Closely Related Tanacetum-Family Plants.</title>
        <authorList>
            <person name="Yamashiro T."/>
            <person name="Shiraishi A."/>
            <person name="Nakayama K."/>
            <person name="Satake H."/>
        </authorList>
    </citation>
    <scope>NUCLEOTIDE SEQUENCE</scope>
</reference>
<feature type="compositionally biased region" description="Basic and acidic residues" evidence="1">
    <location>
        <begin position="245"/>
        <end position="255"/>
    </location>
</feature>